<feature type="domain" description="Ketopantoate reductase C-terminal" evidence="13">
    <location>
        <begin position="176"/>
        <end position="295"/>
    </location>
</feature>
<evidence type="ECO:0000256" key="4">
    <source>
        <dbReference type="ARBA" id="ARBA00013014"/>
    </source>
</evidence>
<evidence type="ECO:0000256" key="5">
    <source>
        <dbReference type="ARBA" id="ARBA00019465"/>
    </source>
</evidence>
<gene>
    <name evidence="14" type="ORF">DNHGIG_29910</name>
</gene>
<evidence type="ECO:0000256" key="7">
    <source>
        <dbReference type="ARBA" id="ARBA00022857"/>
    </source>
</evidence>
<feature type="domain" description="Ketopantoate reductase N-terminal" evidence="12">
    <location>
        <begin position="3"/>
        <end position="147"/>
    </location>
</feature>
<comment type="catalytic activity">
    <reaction evidence="10 11">
        <text>(R)-pantoate + NADP(+) = 2-dehydropantoate + NADPH + H(+)</text>
        <dbReference type="Rhea" id="RHEA:16233"/>
        <dbReference type="ChEBI" id="CHEBI:11561"/>
        <dbReference type="ChEBI" id="CHEBI:15378"/>
        <dbReference type="ChEBI" id="CHEBI:15980"/>
        <dbReference type="ChEBI" id="CHEBI:57783"/>
        <dbReference type="ChEBI" id="CHEBI:58349"/>
        <dbReference type="EC" id="1.1.1.169"/>
    </reaction>
</comment>
<dbReference type="InterPro" id="IPR013752">
    <property type="entry name" value="KPA_reductase"/>
</dbReference>
<comment type="function">
    <text evidence="1 11">Catalyzes the NADPH-dependent reduction of ketopantoate into pantoic acid.</text>
</comment>
<dbReference type="Pfam" id="PF08546">
    <property type="entry name" value="ApbA_C"/>
    <property type="match status" value="1"/>
</dbReference>
<dbReference type="InterPro" id="IPR003710">
    <property type="entry name" value="ApbA"/>
</dbReference>
<keyword evidence="8 11" id="KW-0560">Oxidoreductase</keyword>
<evidence type="ECO:0000256" key="3">
    <source>
        <dbReference type="ARBA" id="ARBA00007870"/>
    </source>
</evidence>
<dbReference type="EMBL" id="BOQE01000001">
    <property type="protein sequence ID" value="GIM47442.1"/>
    <property type="molecule type" value="Genomic_DNA"/>
</dbReference>
<dbReference type="Proteomes" id="UP001057291">
    <property type="component" value="Unassembled WGS sequence"/>
</dbReference>
<dbReference type="SUPFAM" id="SSF48179">
    <property type="entry name" value="6-phosphogluconate dehydrogenase C-terminal domain-like"/>
    <property type="match status" value="1"/>
</dbReference>
<dbReference type="FunFam" id="1.10.1040.10:FF:000017">
    <property type="entry name" value="2-dehydropantoate 2-reductase"/>
    <property type="match status" value="1"/>
</dbReference>
<dbReference type="GO" id="GO:0008677">
    <property type="term" value="F:2-dehydropantoate 2-reductase activity"/>
    <property type="evidence" value="ECO:0007669"/>
    <property type="project" value="UniProtKB-EC"/>
</dbReference>
<evidence type="ECO:0000256" key="11">
    <source>
        <dbReference type="RuleBase" id="RU362068"/>
    </source>
</evidence>
<dbReference type="SUPFAM" id="SSF51735">
    <property type="entry name" value="NAD(P)-binding Rossmann-fold domains"/>
    <property type="match status" value="1"/>
</dbReference>
<dbReference type="GO" id="GO:0015940">
    <property type="term" value="P:pantothenate biosynthetic process"/>
    <property type="evidence" value="ECO:0007669"/>
    <property type="project" value="UniProtKB-KW"/>
</dbReference>
<dbReference type="GO" id="GO:0050661">
    <property type="term" value="F:NADP binding"/>
    <property type="evidence" value="ECO:0007669"/>
    <property type="project" value="TreeGrafter"/>
</dbReference>
<dbReference type="AlphaFoldDB" id="A0AAV4LJ67"/>
<evidence type="ECO:0000256" key="2">
    <source>
        <dbReference type="ARBA" id="ARBA00004994"/>
    </source>
</evidence>
<dbReference type="Pfam" id="PF02558">
    <property type="entry name" value="ApbA"/>
    <property type="match status" value="1"/>
</dbReference>
<evidence type="ECO:0000256" key="9">
    <source>
        <dbReference type="ARBA" id="ARBA00032024"/>
    </source>
</evidence>
<reference evidence="14" key="1">
    <citation type="journal article" date="2023" name="Int. J. Syst. Evol. Microbiol.">
        <title>Collibacillus ludicampi gen. nov., sp. nov., a new soil bacterium of the family Alicyclobacillaceae.</title>
        <authorList>
            <person name="Jojima T."/>
            <person name="Ioku Y."/>
            <person name="Fukuta Y."/>
            <person name="Shirasaka N."/>
            <person name="Matsumura Y."/>
            <person name="Mori M."/>
        </authorList>
    </citation>
    <scope>NUCLEOTIDE SEQUENCE</scope>
    <source>
        <strain evidence="14">TP075</strain>
    </source>
</reference>
<dbReference type="InterPro" id="IPR013328">
    <property type="entry name" value="6PGD_dom2"/>
</dbReference>
<protein>
    <recommendedName>
        <fullName evidence="5 11">2-dehydropantoate 2-reductase</fullName>
        <ecNumber evidence="4 11">1.1.1.169</ecNumber>
    </recommendedName>
    <alternativeName>
        <fullName evidence="9 11">Ketopantoate reductase</fullName>
    </alternativeName>
</protein>
<accession>A0AAV4LJ67</accession>
<evidence type="ECO:0000313" key="15">
    <source>
        <dbReference type="Proteomes" id="UP001057291"/>
    </source>
</evidence>
<dbReference type="GO" id="GO:0005737">
    <property type="term" value="C:cytoplasm"/>
    <property type="evidence" value="ECO:0007669"/>
    <property type="project" value="TreeGrafter"/>
</dbReference>
<dbReference type="InterPro" id="IPR050838">
    <property type="entry name" value="Ketopantoate_reductase"/>
</dbReference>
<dbReference type="InterPro" id="IPR013332">
    <property type="entry name" value="KPR_N"/>
</dbReference>
<evidence type="ECO:0000259" key="12">
    <source>
        <dbReference type="Pfam" id="PF02558"/>
    </source>
</evidence>
<dbReference type="Gene3D" id="3.40.50.720">
    <property type="entry name" value="NAD(P)-binding Rossmann-like Domain"/>
    <property type="match status" value="1"/>
</dbReference>
<organism evidence="14 15">
    <name type="scientific">Collibacillus ludicampi</name>
    <dbReference type="NCBI Taxonomy" id="2771369"/>
    <lineage>
        <taxon>Bacteria</taxon>
        <taxon>Bacillati</taxon>
        <taxon>Bacillota</taxon>
        <taxon>Bacilli</taxon>
        <taxon>Bacillales</taxon>
        <taxon>Alicyclobacillaceae</taxon>
        <taxon>Collibacillus</taxon>
    </lineage>
</organism>
<comment type="pathway">
    <text evidence="2 11">Cofactor biosynthesis; (R)-pantothenate biosynthesis; (R)-pantoate from 3-methyl-2-oxobutanoate: step 2/2.</text>
</comment>
<proteinExistence type="inferred from homology"/>
<evidence type="ECO:0000256" key="10">
    <source>
        <dbReference type="ARBA" id="ARBA00048793"/>
    </source>
</evidence>
<name>A0AAV4LJ67_9BACL</name>
<keyword evidence="7 11" id="KW-0521">NADP</keyword>
<dbReference type="Gene3D" id="1.10.1040.10">
    <property type="entry name" value="N-(1-d-carboxylethyl)-l-norvaline Dehydrogenase, domain 2"/>
    <property type="match status" value="1"/>
</dbReference>
<evidence type="ECO:0000259" key="13">
    <source>
        <dbReference type="Pfam" id="PF08546"/>
    </source>
</evidence>
<dbReference type="EC" id="1.1.1.169" evidence="4 11"/>
<dbReference type="PANTHER" id="PTHR43765">
    <property type="entry name" value="2-DEHYDROPANTOATE 2-REDUCTASE-RELATED"/>
    <property type="match status" value="1"/>
</dbReference>
<evidence type="ECO:0000256" key="8">
    <source>
        <dbReference type="ARBA" id="ARBA00023002"/>
    </source>
</evidence>
<comment type="caution">
    <text evidence="14">The sequence shown here is derived from an EMBL/GenBank/DDBJ whole genome shotgun (WGS) entry which is preliminary data.</text>
</comment>
<dbReference type="PANTHER" id="PTHR43765:SF2">
    <property type="entry name" value="2-DEHYDROPANTOATE 2-REDUCTASE"/>
    <property type="match status" value="1"/>
</dbReference>
<evidence type="ECO:0000313" key="14">
    <source>
        <dbReference type="EMBL" id="GIM47442.1"/>
    </source>
</evidence>
<sequence length="302" mass="33277">MNVLLIGAGALGKLIAAQLARSGTKIQVLVRREEQMKAIRERGVCVNHNNTTYTQKLEVFTEISDLTPDVVILTVKSYQTEEAAKQITRLCNSPTVLSLQNGLGNEIPLAKYCSKDRIMLGVCTHGVTALSDTTVAWNGVGEILIGSKRHTLAPSVERLVRLLSAAGLHARCSQHIEEDVWRKVLVNCAINPLTAVTRLKNGDLLEREDLLRIMRDVVDEAVRIAEAKGIKVGEIWPRVLDVCRKTAENRSSMLQDLEANRPTEIDALNGAIVKLAEEMSYPVPVNRTLVSLVRTLSSKEVI</sequence>
<evidence type="ECO:0000256" key="1">
    <source>
        <dbReference type="ARBA" id="ARBA00002919"/>
    </source>
</evidence>
<keyword evidence="15" id="KW-1185">Reference proteome</keyword>
<evidence type="ECO:0000256" key="6">
    <source>
        <dbReference type="ARBA" id="ARBA00022655"/>
    </source>
</evidence>
<dbReference type="NCBIfam" id="TIGR00745">
    <property type="entry name" value="apbA_panE"/>
    <property type="match status" value="1"/>
</dbReference>
<keyword evidence="6 11" id="KW-0566">Pantothenate biosynthesis</keyword>
<comment type="similarity">
    <text evidence="3 11">Belongs to the ketopantoate reductase family.</text>
</comment>
<dbReference type="InterPro" id="IPR036291">
    <property type="entry name" value="NAD(P)-bd_dom_sf"/>
</dbReference>
<dbReference type="InterPro" id="IPR008927">
    <property type="entry name" value="6-PGluconate_DH-like_C_sf"/>
</dbReference>